<evidence type="ECO:0000259" key="1">
    <source>
        <dbReference type="PROSITE" id="PS50994"/>
    </source>
</evidence>
<accession>A0A4Y2L7H4</accession>
<dbReference type="InterPro" id="IPR012337">
    <property type="entry name" value="RNaseH-like_sf"/>
</dbReference>
<reference evidence="2 3" key="1">
    <citation type="journal article" date="2019" name="Sci. Rep.">
        <title>Orb-weaving spider Araneus ventricosus genome elucidates the spidroin gene catalogue.</title>
        <authorList>
            <person name="Kono N."/>
            <person name="Nakamura H."/>
            <person name="Ohtoshi R."/>
            <person name="Moran D.A.P."/>
            <person name="Shinohara A."/>
            <person name="Yoshida Y."/>
            <person name="Fujiwara M."/>
            <person name="Mori M."/>
            <person name="Tomita M."/>
            <person name="Arakawa K."/>
        </authorList>
    </citation>
    <scope>NUCLEOTIDE SEQUENCE [LARGE SCALE GENOMIC DNA]</scope>
</reference>
<name>A0A4Y2L7H4_ARAVE</name>
<dbReference type="PANTHER" id="PTHR37984">
    <property type="entry name" value="PROTEIN CBG26694"/>
    <property type="match status" value="1"/>
</dbReference>
<dbReference type="GO" id="GO:0003676">
    <property type="term" value="F:nucleic acid binding"/>
    <property type="evidence" value="ECO:0007669"/>
    <property type="project" value="InterPro"/>
</dbReference>
<keyword evidence="3" id="KW-1185">Reference proteome</keyword>
<dbReference type="AlphaFoldDB" id="A0A4Y2L7H4"/>
<dbReference type="PANTHER" id="PTHR37984:SF15">
    <property type="entry name" value="INTEGRASE CATALYTIC DOMAIN-CONTAINING PROTEIN"/>
    <property type="match status" value="1"/>
</dbReference>
<proteinExistence type="predicted"/>
<sequence>MATSDYLTLCQAFCVKPNWITINVDVKHTGFQNRKSLLRPAKLIITDRGSAFTANEFETYCSEEGIQHLKITTGIPRGNGQIERMHRILIPVLSKLSHDDRTKWFKHVPTVQRVINSSSSRNTKYTPFELMMGTQMKNKEDIKVNEVLHEESKPFDA</sequence>
<organism evidence="2 3">
    <name type="scientific">Araneus ventricosus</name>
    <name type="common">Orbweaver spider</name>
    <name type="synonym">Epeira ventricosa</name>
    <dbReference type="NCBI Taxonomy" id="182803"/>
    <lineage>
        <taxon>Eukaryota</taxon>
        <taxon>Metazoa</taxon>
        <taxon>Ecdysozoa</taxon>
        <taxon>Arthropoda</taxon>
        <taxon>Chelicerata</taxon>
        <taxon>Arachnida</taxon>
        <taxon>Araneae</taxon>
        <taxon>Araneomorphae</taxon>
        <taxon>Entelegynae</taxon>
        <taxon>Araneoidea</taxon>
        <taxon>Araneidae</taxon>
        <taxon>Araneus</taxon>
    </lineage>
</organism>
<feature type="domain" description="Integrase catalytic" evidence="1">
    <location>
        <begin position="42"/>
        <end position="135"/>
    </location>
</feature>
<dbReference type="InterPro" id="IPR036397">
    <property type="entry name" value="RNaseH_sf"/>
</dbReference>
<dbReference type="OrthoDB" id="6430266at2759"/>
<dbReference type="SUPFAM" id="SSF53098">
    <property type="entry name" value="Ribonuclease H-like"/>
    <property type="match status" value="1"/>
</dbReference>
<gene>
    <name evidence="2" type="ORF">AVEN_84554_1</name>
</gene>
<dbReference type="Proteomes" id="UP000499080">
    <property type="component" value="Unassembled WGS sequence"/>
</dbReference>
<dbReference type="Gene3D" id="3.30.420.10">
    <property type="entry name" value="Ribonuclease H-like superfamily/Ribonuclease H"/>
    <property type="match status" value="1"/>
</dbReference>
<evidence type="ECO:0000313" key="2">
    <source>
        <dbReference type="EMBL" id="GBN09767.1"/>
    </source>
</evidence>
<dbReference type="InterPro" id="IPR001584">
    <property type="entry name" value="Integrase_cat-core"/>
</dbReference>
<dbReference type="EMBL" id="BGPR01005392">
    <property type="protein sequence ID" value="GBN09767.1"/>
    <property type="molecule type" value="Genomic_DNA"/>
</dbReference>
<dbReference type="InterPro" id="IPR050951">
    <property type="entry name" value="Retrovirus_Pol_polyprotein"/>
</dbReference>
<dbReference type="PROSITE" id="PS50994">
    <property type="entry name" value="INTEGRASE"/>
    <property type="match status" value="1"/>
</dbReference>
<dbReference type="GO" id="GO:0015074">
    <property type="term" value="P:DNA integration"/>
    <property type="evidence" value="ECO:0007669"/>
    <property type="project" value="InterPro"/>
</dbReference>
<evidence type="ECO:0000313" key="3">
    <source>
        <dbReference type="Proteomes" id="UP000499080"/>
    </source>
</evidence>
<comment type="caution">
    <text evidence="2">The sequence shown here is derived from an EMBL/GenBank/DDBJ whole genome shotgun (WGS) entry which is preliminary data.</text>
</comment>
<protein>
    <recommendedName>
        <fullName evidence="1">Integrase catalytic domain-containing protein</fullName>
    </recommendedName>
</protein>